<dbReference type="Proteomes" id="UP000276133">
    <property type="component" value="Unassembled WGS sequence"/>
</dbReference>
<accession>A0A3M7S4X3</accession>
<dbReference type="EMBL" id="REGN01002032">
    <property type="protein sequence ID" value="RNA30874.1"/>
    <property type="molecule type" value="Genomic_DNA"/>
</dbReference>
<protein>
    <submittedName>
        <fullName evidence="1">Uncharacterized protein</fullName>
    </submittedName>
</protein>
<sequence>MYLNFCPASFTELCFQIKLQSITLRLFKNFPNGQKFLLKGDLVNEKLFCSLGISIHSVNFYFKSSKFHDFQNLKETSSFNFSQNNGYFNLSRTKNS</sequence>
<proteinExistence type="predicted"/>
<comment type="caution">
    <text evidence="1">The sequence shown here is derived from an EMBL/GenBank/DDBJ whole genome shotgun (WGS) entry which is preliminary data.</text>
</comment>
<gene>
    <name evidence="1" type="ORF">BpHYR1_001247</name>
</gene>
<dbReference type="AlphaFoldDB" id="A0A3M7S4X3"/>
<evidence type="ECO:0000313" key="1">
    <source>
        <dbReference type="EMBL" id="RNA30874.1"/>
    </source>
</evidence>
<name>A0A3M7S4X3_BRAPC</name>
<evidence type="ECO:0000313" key="2">
    <source>
        <dbReference type="Proteomes" id="UP000276133"/>
    </source>
</evidence>
<reference evidence="1 2" key="1">
    <citation type="journal article" date="2018" name="Sci. Rep.">
        <title>Genomic signatures of local adaptation to the degree of environmental predictability in rotifers.</title>
        <authorList>
            <person name="Franch-Gras L."/>
            <person name="Hahn C."/>
            <person name="Garcia-Roger E.M."/>
            <person name="Carmona M.J."/>
            <person name="Serra M."/>
            <person name="Gomez A."/>
        </authorList>
    </citation>
    <scope>NUCLEOTIDE SEQUENCE [LARGE SCALE GENOMIC DNA]</scope>
    <source>
        <strain evidence="1">HYR1</strain>
    </source>
</reference>
<keyword evidence="2" id="KW-1185">Reference proteome</keyword>
<organism evidence="1 2">
    <name type="scientific">Brachionus plicatilis</name>
    <name type="common">Marine rotifer</name>
    <name type="synonym">Brachionus muelleri</name>
    <dbReference type="NCBI Taxonomy" id="10195"/>
    <lineage>
        <taxon>Eukaryota</taxon>
        <taxon>Metazoa</taxon>
        <taxon>Spiralia</taxon>
        <taxon>Gnathifera</taxon>
        <taxon>Rotifera</taxon>
        <taxon>Eurotatoria</taxon>
        <taxon>Monogononta</taxon>
        <taxon>Pseudotrocha</taxon>
        <taxon>Ploima</taxon>
        <taxon>Brachionidae</taxon>
        <taxon>Brachionus</taxon>
    </lineage>
</organism>